<accession>A0A0M0L9P6</accession>
<keyword evidence="3" id="KW-0408">Iron</keyword>
<dbReference type="Pfam" id="PF00355">
    <property type="entry name" value="Rieske"/>
    <property type="match status" value="1"/>
</dbReference>
<evidence type="ECO:0000256" key="5">
    <source>
        <dbReference type="ARBA" id="ARBA00023157"/>
    </source>
</evidence>
<evidence type="ECO:0000256" key="1">
    <source>
        <dbReference type="ARBA" id="ARBA00022714"/>
    </source>
</evidence>
<dbReference type="InterPro" id="IPR017941">
    <property type="entry name" value="Rieske_2Fe-2S"/>
</dbReference>
<sequence>MASSIWLDKQAPFARPSLEQSIETDICIIGGGISGILAAYLLSKVGRKVTLLEGNTLFSGTTGHSTGKVTAQQGLLYSQLITKFGMEAAQQYYELNQQAVELSFNLAEPDCVHHADSFLYTQKADGKKALEDEWKAYQTLGIPGEWNADCEIPYDIAASLKMPKQAQIHPVRFGRTIAEKAIQSGAEIYEHSRVQKVNILKPCVELENGHTVCYKELILCSHYPLEAIIGMQIFKLEVTRSYIVAFEASELYKGQYLSIDKPGRSIRTTLIDDKPFILLAGDSHPAGTISNTSMYYEALQLEAKDKFAASNCNYHWSAQDPETVDLIPYVGQISSRLPNIWMASGFRKWGLANSIVAAQLLRDGIVGKQNVGLSLYSPKHTKFGDAVLQALKLGGKVTKDFVGGHVTRRAMPRCTHLGCKTRWNEADETWDCPCHGSRFSKDGAVLEGPAVYPLDLSGL</sequence>
<feature type="domain" description="Rieske" evidence="6">
    <location>
        <begin position="412"/>
        <end position="459"/>
    </location>
</feature>
<dbReference type="STRING" id="263475.AMD00_22155"/>
<dbReference type="InterPro" id="IPR006076">
    <property type="entry name" value="FAD-dep_OxRdtase"/>
</dbReference>
<keyword evidence="8" id="KW-1185">Reference proteome</keyword>
<evidence type="ECO:0000313" key="7">
    <source>
        <dbReference type="EMBL" id="KOO47368.1"/>
    </source>
</evidence>
<evidence type="ECO:0000256" key="4">
    <source>
        <dbReference type="ARBA" id="ARBA00023014"/>
    </source>
</evidence>
<protein>
    <recommendedName>
        <fullName evidence="6">Rieske domain-containing protein</fullName>
    </recommendedName>
</protein>
<dbReference type="GO" id="GO:0046872">
    <property type="term" value="F:metal ion binding"/>
    <property type="evidence" value="ECO:0007669"/>
    <property type="project" value="UniProtKB-KW"/>
</dbReference>
<dbReference type="PANTHER" id="PTHR13847">
    <property type="entry name" value="SARCOSINE DEHYDROGENASE-RELATED"/>
    <property type="match status" value="1"/>
</dbReference>
<dbReference type="InterPro" id="IPR036922">
    <property type="entry name" value="Rieske_2Fe-2S_sf"/>
</dbReference>
<dbReference type="AlphaFoldDB" id="A0A0M0L9P6"/>
<dbReference type="Pfam" id="PF01266">
    <property type="entry name" value="DAO"/>
    <property type="match status" value="1"/>
</dbReference>
<dbReference type="InterPro" id="IPR005805">
    <property type="entry name" value="Rieske_Fe-S_prot_C"/>
</dbReference>
<keyword evidence="4" id="KW-0411">Iron-sulfur</keyword>
<evidence type="ECO:0000256" key="2">
    <source>
        <dbReference type="ARBA" id="ARBA00022723"/>
    </source>
</evidence>
<keyword evidence="1" id="KW-0001">2Fe-2S</keyword>
<dbReference type="InterPro" id="IPR036188">
    <property type="entry name" value="FAD/NAD-bd_sf"/>
</dbReference>
<dbReference type="Proteomes" id="UP000036867">
    <property type="component" value="Unassembled WGS sequence"/>
</dbReference>
<dbReference type="Gene3D" id="2.102.10.10">
    <property type="entry name" value="Rieske [2Fe-2S] iron-sulphur domain"/>
    <property type="match status" value="1"/>
</dbReference>
<dbReference type="RefSeq" id="WP_053419170.1">
    <property type="nucleotide sequence ID" value="NZ_LILB01000009.1"/>
</dbReference>
<dbReference type="PROSITE" id="PS51296">
    <property type="entry name" value="RIESKE"/>
    <property type="match status" value="1"/>
</dbReference>
<dbReference type="PANTHER" id="PTHR13847:SF274">
    <property type="entry name" value="RIESKE 2FE-2S IRON-SULFUR PROTEIN YHFW-RELATED"/>
    <property type="match status" value="1"/>
</dbReference>
<keyword evidence="5" id="KW-1015">Disulfide bond</keyword>
<dbReference type="Gene3D" id="3.30.9.10">
    <property type="entry name" value="D-Amino Acid Oxidase, subunit A, domain 2"/>
    <property type="match status" value="1"/>
</dbReference>
<dbReference type="SUPFAM" id="SSF50022">
    <property type="entry name" value="ISP domain"/>
    <property type="match status" value="1"/>
</dbReference>
<dbReference type="EMBL" id="LILB01000009">
    <property type="protein sequence ID" value="KOO47368.1"/>
    <property type="molecule type" value="Genomic_DNA"/>
</dbReference>
<organism evidence="7 8">
    <name type="scientific">Viridibacillus arvi</name>
    <dbReference type="NCBI Taxonomy" id="263475"/>
    <lineage>
        <taxon>Bacteria</taxon>
        <taxon>Bacillati</taxon>
        <taxon>Bacillota</taxon>
        <taxon>Bacilli</taxon>
        <taxon>Bacillales</taxon>
        <taxon>Caryophanaceae</taxon>
        <taxon>Viridibacillus</taxon>
    </lineage>
</organism>
<dbReference type="GeneID" id="301138808"/>
<reference evidence="8" key="1">
    <citation type="submission" date="2015-08" db="EMBL/GenBank/DDBJ databases">
        <title>Fjat-10028 dsm 16317.</title>
        <authorList>
            <person name="Liu B."/>
            <person name="Wang J."/>
            <person name="Zhu Y."/>
            <person name="Liu G."/>
            <person name="Chen Q."/>
            <person name="Chen Z."/>
            <person name="Lan J."/>
            <person name="Che J."/>
            <person name="Ge C."/>
            <person name="Shi H."/>
            <person name="Pan Z."/>
            <person name="Liu X."/>
        </authorList>
    </citation>
    <scope>NUCLEOTIDE SEQUENCE [LARGE SCALE GENOMIC DNA]</scope>
    <source>
        <strain evidence="8">DSM 16317</strain>
    </source>
</reference>
<proteinExistence type="predicted"/>
<dbReference type="GO" id="GO:0051537">
    <property type="term" value="F:2 iron, 2 sulfur cluster binding"/>
    <property type="evidence" value="ECO:0007669"/>
    <property type="project" value="UniProtKB-KW"/>
</dbReference>
<comment type="caution">
    <text evidence="7">The sequence shown here is derived from an EMBL/GenBank/DDBJ whole genome shotgun (WGS) entry which is preliminary data.</text>
</comment>
<dbReference type="PATRIC" id="fig|263475.3.peg.230"/>
<evidence type="ECO:0000313" key="8">
    <source>
        <dbReference type="Proteomes" id="UP000036867"/>
    </source>
</evidence>
<dbReference type="GO" id="GO:0005737">
    <property type="term" value="C:cytoplasm"/>
    <property type="evidence" value="ECO:0007669"/>
    <property type="project" value="TreeGrafter"/>
</dbReference>
<name>A0A0M0L9P6_9BACL</name>
<dbReference type="GO" id="GO:0016705">
    <property type="term" value="F:oxidoreductase activity, acting on paired donors, with incorporation or reduction of molecular oxygen"/>
    <property type="evidence" value="ECO:0007669"/>
    <property type="project" value="UniProtKB-ARBA"/>
</dbReference>
<evidence type="ECO:0000256" key="3">
    <source>
        <dbReference type="ARBA" id="ARBA00023004"/>
    </source>
</evidence>
<dbReference type="OrthoDB" id="9767869at2"/>
<keyword evidence="2" id="KW-0479">Metal-binding</keyword>
<dbReference type="GO" id="GO:0004497">
    <property type="term" value="F:monooxygenase activity"/>
    <property type="evidence" value="ECO:0007669"/>
    <property type="project" value="UniProtKB-ARBA"/>
</dbReference>
<evidence type="ECO:0000259" key="6">
    <source>
        <dbReference type="PROSITE" id="PS51296"/>
    </source>
</evidence>
<dbReference type="GO" id="GO:0016020">
    <property type="term" value="C:membrane"/>
    <property type="evidence" value="ECO:0007669"/>
    <property type="project" value="InterPro"/>
</dbReference>
<dbReference type="Gene3D" id="3.50.50.60">
    <property type="entry name" value="FAD/NAD(P)-binding domain"/>
    <property type="match status" value="1"/>
</dbReference>
<dbReference type="PRINTS" id="PR00162">
    <property type="entry name" value="RIESKE"/>
</dbReference>
<gene>
    <name evidence="7" type="ORF">AMD00_22155</name>
</gene>
<dbReference type="SUPFAM" id="SSF51971">
    <property type="entry name" value="Nucleotide-binding domain"/>
    <property type="match status" value="1"/>
</dbReference>